<sequence>MNRRNLAWKLGWYRQSELDGALLLGRMVGQTEDAYMIERLTRHCAEEAEHSRLWEEVIRELDLPHITIRRSFQSFYMRHTAPPASLLEVLCFTQIFERRVHKRFIAEAADPATPEAARRAFLKMIEDEKDHLGWVAHWLKDQPGALACLTRFQTADQAVADELLPYEHRIHDIPDLGKESLAAARQLHPAHG</sequence>
<reference evidence="1 2" key="1">
    <citation type="submission" date="2020-04" db="EMBL/GenBank/DDBJ databases">
        <title>Luteolibacter sp. G-1-1-1 isolated from soil.</title>
        <authorList>
            <person name="Dahal R.H."/>
        </authorList>
    </citation>
    <scope>NUCLEOTIDE SEQUENCE [LARGE SCALE GENOMIC DNA]</scope>
    <source>
        <strain evidence="1 2">G-1-1-1</strain>
    </source>
</reference>
<dbReference type="RefSeq" id="WP_169454327.1">
    <property type="nucleotide sequence ID" value="NZ_CP051774.1"/>
</dbReference>
<gene>
    <name evidence="1" type="ORF">HHL09_09535</name>
</gene>
<dbReference type="KEGG" id="luo:HHL09_09535"/>
<dbReference type="AlphaFoldDB" id="A0A858RHI7"/>
<evidence type="ECO:0000313" key="1">
    <source>
        <dbReference type="EMBL" id="QJE96014.1"/>
    </source>
</evidence>
<protein>
    <submittedName>
        <fullName evidence="1">Ferritin-like domain-containing protein</fullName>
    </submittedName>
</protein>
<dbReference type="Proteomes" id="UP000501812">
    <property type="component" value="Chromosome"/>
</dbReference>
<dbReference type="EMBL" id="CP051774">
    <property type="protein sequence ID" value="QJE96014.1"/>
    <property type="molecule type" value="Genomic_DNA"/>
</dbReference>
<keyword evidence="2" id="KW-1185">Reference proteome</keyword>
<dbReference type="InterPro" id="IPR009078">
    <property type="entry name" value="Ferritin-like_SF"/>
</dbReference>
<accession>A0A858RHI7</accession>
<name>A0A858RHI7_9BACT</name>
<evidence type="ECO:0000313" key="2">
    <source>
        <dbReference type="Proteomes" id="UP000501812"/>
    </source>
</evidence>
<organism evidence="1 2">
    <name type="scientific">Luteolibacter luteus</name>
    <dbReference type="NCBI Taxonomy" id="2728835"/>
    <lineage>
        <taxon>Bacteria</taxon>
        <taxon>Pseudomonadati</taxon>
        <taxon>Verrucomicrobiota</taxon>
        <taxon>Verrucomicrobiia</taxon>
        <taxon>Verrucomicrobiales</taxon>
        <taxon>Verrucomicrobiaceae</taxon>
        <taxon>Luteolibacter</taxon>
    </lineage>
</organism>
<proteinExistence type="predicted"/>
<dbReference type="SUPFAM" id="SSF47240">
    <property type="entry name" value="Ferritin-like"/>
    <property type="match status" value="1"/>
</dbReference>
<dbReference type="CDD" id="cd00657">
    <property type="entry name" value="Ferritin_like"/>
    <property type="match status" value="1"/>
</dbReference>